<feature type="region of interest" description="Disordered" evidence="1">
    <location>
        <begin position="217"/>
        <end position="316"/>
    </location>
</feature>
<name>A0A834NIS7_VESPE</name>
<feature type="region of interest" description="Disordered" evidence="1">
    <location>
        <begin position="193"/>
        <end position="212"/>
    </location>
</feature>
<dbReference type="Proteomes" id="UP000600918">
    <property type="component" value="Unassembled WGS sequence"/>
</dbReference>
<feature type="compositionally biased region" description="Low complexity" evidence="1">
    <location>
        <begin position="245"/>
        <end position="292"/>
    </location>
</feature>
<dbReference type="Gene3D" id="1.10.472.10">
    <property type="entry name" value="Cyclin-like"/>
    <property type="match status" value="1"/>
</dbReference>
<comment type="caution">
    <text evidence="3">The sequence shown here is derived from an EMBL/GenBank/DDBJ whole genome shotgun (WGS) entry which is preliminary data.</text>
</comment>
<evidence type="ECO:0000313" key="4">
    <source>
        <dbReference type="Proteomes" id="UP000600918"/>
    </source>
</evidence>
<sequence length="316" mass="34725">MSGNRSRCVPQKAVPGKVGTTRSVETEMGAFGSDTGRLPDTHSQPTTRIWYLGSYDDLEARTNLRSPKCERGSGSRARKKVGPSSFVLVWPVGPVEARGEEPFKASKARTALTREEHERRLVHYVKYKFSMYTPSMIAAASIAAALHGLDWTGKSGFGLAGLFDELTRITAIEQDYLRGCLEQIEEMVSQVQGGHVNGDGNANGDTGVDGHQVVSMSVSSGQQRPLGEQTTSQEKKNDDDDDYDTSNNGCSNSSCNRSGCSSSSSRRTRNNDNTNIDNNNNDIDNNNDNNSNEVRYVIETLKQTETTEKKSKRRLK</sequence>
<feature type="region of interest" description="Disordered" evidence="1">
    <location>
        <begin position="1"/>
        <end position="43"/>
    </location>
</feature>
<dbReference type="Pfam" id="PF02984">
    <property type="entry name" value="Cyclin_C"/>
    <property type="match status" value="1"/>
</dbReference>
<keyword evidence="4" id="KW-1185">Reference proteome</keyword>
<accession>A0A834NIS7</accession>
<protein>
    <recommendedName>
        <fullName evidence="2">Cyclin C-terminal domain-containing protein</fullName>
    </recommendedName>
</protein>
<dbReference type="AlphaFoldDB" id="A0A834NIS7"/>
<dbReference type="SUPFAM" id="SSF47954">
    <property type="entry name" value="Cyclin-like"/>
    <property type="match status" value="1"/>
</dbReference>
<reference evidence="3" key="1">
    <citation type="journal article" date="2020" name="G3 (Bethesda)">
        <title>High-Quality Assemblies for Three Invasive Social Wasps from the &lt;i&gt;Vespula&lt;/i&gt; Genus.</title>
        <authorList>
            <person name="Harrop T.W.R."/>
            <person name="Guhlin J."/>
            <person name="McLaughlin G.M."/>
            <person name="Permina E."/>
            <person name="Stockwell P."/>
            <person name="Gilligan J."/>
            <person name="Le Lec M.F."/>
            <person name="Gruber M.A.M."/>
            <person name="Quinn O."/>
            <person name="Lovegrove M."/>
            <person name="Duncan E.J."/>
            <person name="Remnant E.J."/>
            <person name="Van Eeckhoven J."/>
            <person name="Graham B."/>
            <person name="Knapp R.A."/>
            <person name="Langford K.W."/>
            <person name="Kronenberg Z."/>
            <person name="Press M.O."/>
            <person name="Eacker S.M."/>
            <person name="Wilson-Rankin E.E."/>
            <person name="Purcell J."/>
            <person name="Lester P.J."/>
            <person name="Dearden P.K."/>
        </authorList>
    </citation>
    <scope>NUCLEOTIDE SEQUENCE</scope>
    <source>
        <strain evidence="3">Volc-1</strain>
    </source>
</reference>
<gene>
    <name evidence="3" type="ORF">H0235_013845</name>
</gene>
<dbReference type="InterPro" id="IPR004367">
    <property type="entry name" value="Cyclin_C-dom"/>
</dbReference>
<evidence type="ECO:0000259" key="2">
    <source>
        <dbReference type="Pfam" id="PF02984"/>
    </source>
</evidence>
<feature type="domain" description="Cyclin C-terminal" evidence="2">
    <location>
        <begin position="125"/>
        <end position="192"/>
    </location>
</feature>
<evidence type="ECO:0000313" key="3">
    <source>
        <dbReference type="EMBL" id="KAF7408993.1"/>
    </source>
</evidence>
<proteinExistence type="predicted"/>
<dbReference type="EMBL" id="JACSDY010000014">
    <property type="protein sequence ID" value="KAF7408993.1"/>
    <property type="molecule type" value="Genomic_DNA"/>
</dbReference>
<organism evidence="3 4">
    <name type="scientific">Vespula pensylvanica</name>
    <name type="common">Western yellow jacket</name>
    <name type="synonym">Wasp</name>
    <dbReference type="NCBI Taxonomy" id="30213"/>
    <lineage>
        <taxon>Eukaryota</taxon>
        <taxon>Metazoa</taxon>
        <taxon>Ecdysozoa</taxon>
        <taxon>Arthropoda</taxon>
        <taxon>Hexapoda</taxon>
        <taxon>Insecta</taxon>
        <taxon>Pterygota</taxon>
        <taxon>Neoptera</taxon>
        <taxon>Endopterygota</taxon>
        <taxon>Hymenoptera</taxon>
        <taxon>Apocrita</taxon>
        <taxon>Aculeata</taxon>
        <taxon>Vespoidea</taxon>
        <taxon>Vespidae</taxon>
        <taxon>Vespinae</taxon>
        <taxon>Vespula</taxon>
    </lineage>
</organism>
<evidence type="ECO:0000256" key="1">
    <source>
        <dbReference type="SAM" id="MobiDB-lite"/>
    </source>
</evidence>
<dbReference type="InterPro" id="IPR036915">
    <property type="entry name" value="Cyclin-like_sf"/>
</dbReference>